<evidence type="ECO:0000313" key="7">
    <source>
        <dbReference type="EMBL" id="TCT12869.1"/>
    </source>
</evidence>
<dbReference type="PANTHER" id="PTHR43021">
    <property type="entry name" value="NA(+)/H(+) ANTIPORTER-RELATED"/>
    <property type="match status" value="1"/>
</dbReference>
<feature type="transmembrane region" description="Helical" evidence="5">
    <location>
        <begin position="191"/>
        <end position="212"/>
    </location>
</feature>
<feature type="transmembrane region" description="Helical" evidence="5">
    <location>
        <begin position="331"/>
        <end position="352"/>
    </location>
</feature>
<accession>A0A4R3MLU4</accession>
<feature type="transmembrane region" description="Helical" evidence="5">
    <location>
        <begin position="242"/>
        <end position="260"/>
    </location>
</feature>
<dbReference type="PANTHER" id="PTHR43021:SF2">
    <property type="entry name" value="CATION_H+ EXCHANGER DOMAIN-CONTAINING PROTEIN"/>
    <property type="match status" value="1"/>
</dbReference>
<evidence type="ECO:0000313" key="8">
    <source>
        <dbReference type="Proteomes" id="UP000294902"/>
    </source>
</evidence>
<keyword evidence="8" id="KW-1185">Reference proteome</keyword>
<feature type="transmembrane region" description="Helical" evidence="5">
    <location>
        <begin position="89"/>
        <end position="109"/>
    </location>
</feature>
<protein>
    <submittedName>
        <fullName evidence="7">Transporter (CPA2 family)</fullName>
    </submittedName>
</protein>
<keyword evidence="3 5" id="KW-1133">Transmembrane helix</keyword>
<feature type="transmembrane region" description="Helical" evidence="5">
    <location>
        <begin position="115"/>
        <end position="135"/>
    </location>
</feature>
<dbReference type="GO" id="GO:0015297">
    <property type="term" value="F:antiporter activity"/>
    <property type="evidence" value="ECO:0007669"/>
    <property type="project" value="InterPro"/>
</dbReference>
<feature type="transmembrane region" description="Helical" evidence="5">
    <location>
        <begin position="219"/>
        <end position="236"/>
    </location>
</feature>
<dbReference type="Gene3D" id="1.20.1530.20">
    <property type="match status" value="1"/>
</dbReference>
<keyword evidence="2 5" id="KW-0812">Transmembrane</keyword>
<name>A0A4R3MLU4_9FIRM</name>
<feature type="transmembrane region" description="Helical" evidence="5">
    <location>
        <begin position="364"/>
        <end position="384"/>
    </location>
</feature>
<evidence type="ECO:0000256" key="2">
    <source>
        <dbReference type="ARBA" id="ARBA00022692"/>
    </source>
</evidence>
<dbReference type="OrthoDB" id="9778229at2"/>
<evidence type="ECO:0000256" key="1">
    <source>
        <dbReference type="ARBA" id="ARBA00004141"/>
    </source>
</evidence>
<feature type="transmembrane region" description="Helical" evidence="5">
    <location>
        <begin position="147"/>
        <end position="171"/>
    </location>
</feature>
<feature type="transmembrane region" description="Helical" evidence="5">
    <location>
        <begin position="55"/>
        <end position="77"/>
    </location>
</feature>
<feature type="domain" description="Cation/H+ exchanger transmembrane" evidence="6">
    <location>
        <begin position="11"/>
        <end position="385"/>
    </location>
</feature>
<evidence type="ECO:0000256" key="5">
    <source>
        <dbReference type="SAM" id="Phobius"/>
    </source>
</evidence>
<keyword evidence="4 5" id="KW-0472">Membrane</keyword>
<dbReference type="EMBL" id="SMAL01000011">
    <property type="protein sequence ID" value="TCT12869.1"/>
    <property type="molecule type" value="Genomic_DNA"/>
</dbReference>
<proteinExistence type="predicted"/>
<feature type="transmembrane region" description="Helical" evidence="5">
    <location>
        <begin position="296"/>
        <end position="319"/>
    </location>
</feature>
<dbReference type="AlphaFoldDB" id="A0A4R3MLU4"/>
<dbReference type="Proteomes" id="UP000294902">
    <property type="component" value="Unassembled WGS sequence"/>
</dbReference>
<comment type="subcellular location">
    <subcellularLocation>
        <location evidence="1">Membrane</location>
        <topology evidence="1">Multi-pass membrane protein</topology>
    </subcellularLocation>
</comment>
<organism evidence="7 8">
    <name type="scientific">Natranaerovirga pectinivora</name>
    <dbReference type="NCBI Taxonomy" id="682400"/>
    <lineage>
        <taxon>Bacteria</taxon>
        <taxon>Bacillati</taxon>
        <taxon>Bacillota</taxon>
        <taxon>Clostridia</taxon>
        <taxon>Lachnospirales</taxon>
        <taxon>Natranaerovirgaceae</taxon>
        <taxon>Natranaerovirga</taxon>
    </lineage>
</organism>
<evidence type="ECO:0000259" key="6">
    <source>
        <dbReference type="Pfam" id="PF00999"/>
    </source>
</evidence>
<dbReference type="RefSeq" id="WP_132253683.1">
    <property type="nucleotide sequence ID" value="NZ_SMAL01000011.1"/>
</dbReference>
<evidence type="ECO:0000256" key="4">
    <source>
        <dbReference type="ARBA" id="ARBA00023136"/>
    </source>
</evidence>
<dbReference type="Pfam" id="PF00999">
    <property type="entry name" value="Na_H_Exchanger"/>
    <property type="match status" value="1"/>
</dbReference>
<evidence type="ECO:0000256" key="3">
    <source>
        <dbReference type="ARBA" id="ARBA00022989"/>
    </source>
</evidence>
<sequence length="393" mass="42003">MNILYYIAIILLSGMIFAKIATLIKLPHVTGYLVSGIFIGPYFLELIPGDLVPRLNIISEFALGFIAYNIGSALNIIKIKSIQSGIVKIAIFESFGAVTLVTLSMIFIFNLSFQFSIVLGAIAAATAPAATIMVIRQYNAKGPLVDTLIPVVALDNAIGIILFTIMVSIAKTFTPSGASLHLSLGQEITRSFLNIGMAIAIGCLVGCILTYVVDHIRSLDELLCFIIAIISLSIGTAKTLDISSMLLCMVIGVTVSNLTVSSVKTLAVIEKFTPPVYVLFFVLASLKIDLHVFKQVGYIGIGYILCRIIGKIIGAKLGTKLVNASKEIQTYLGYTLIPQAGVALGLALLAEIKIPEFGGTIRTIIIGSTIVYELIGPVITKIALMKANQISSK</sequence>
<reference evidence="7 8" key="1">
    <citation type="submission" date="2019-03" db="EMBL/GenBank/DDBJ databases">
        <title>Genomic Encyclopedia of Type Strains, Phase IV (KMG-IV): sequencing the most valuable type-strain genomes for metagenomic binning, comparative biology and taxonomic classification.</title>
        <authorList>
            <person name="Goeker M."/>
        </authorList>
    </citation>
    <scope>NUCLEOTIDE SEQUENCE [LARGE SCALE GENOMIC DNA]</scope>
    <source>
        <strain evidence="7 8">DSM 24629</strain>
    </source>
</reference>
<feature type="transmembrane region" description="Helical" evidence="5">
    <location>
        <begin position="6"/>
        <end position="24"/>
    </location>
</feature>
<dbReference type="InterPro" id="IPR006153">
    <property type="entry name" value="Cation/H_exchanger_TM"/>
</dbReference>
<dbReference type="GO" id="GO:0016020">
    <property type="term" value="C:membrane"/>
    <property type="evidence" value="ECO:0007669"/>
    <property type="project" value="UniProtKB-SubCell"/>
</dbReference>
<comment type="caution">
    <text evidence="7">The sequence shown here is derived from an EMBL/GenBank/DDBJ whole genome shotgun (WGS) entry which is preliminary data.</text>
</comment>
<dbReference type="InterPro" id="IPR038770">
    <property type="entry name" value="Na+/solute_symporter_sf"/>
</dbReference>
<feature type="transmembrane region" description="Helical" evidence="5">
    <location>
        <begin position="272"/>
        <end position="290"/>
    </location>
</feature>
<gene>
    <name evidence="7" type="ORF">EDC18_11140</name>
</gene>
<dbReference type="GO" id="GO:1902600">
    <property type="term" value="P:proton transmembrane transport"/>
    <property type="evidence" value="ECO:0007669"/>
    <property type="project" value="InterPro"/>
</dbReference>